<dbReference type="EMBL" id="MU007015">
    <property type="protein sequence ID" value="KAF2434647.1"/>
    <property type="molecule type" value="Genomic_DNA"/>
</dbReference>
<proteinExistence type="predicted"/>
<evidence type="ECO:0000313" key="3">
    <source>
        <dbReference type="EMBL" id="KAF2434647.1"/>
    </source>
</evidence>
<dbReference type="AlphaFoldDB" id="A0A9P4U366"/>
<keyword evidence="4" id="KW-1185">Reference proteome</keyword>
<dbReference type="PANTHER" id="PTHR43639:SF5">
    <property type="entry name" value="OXIDOREDUCTASE, SHORT-CHAIN DEHYDROGENASE_REDUCTASE FAMILY (AFU_ORTHOLOGUE AFUA_6G09140)"/>
    <property type="match status" value="1"/>
</dbReference>
<dbReference type="NCBIfam" id="NF005559">
    <property type="entry name" value="PRK07231.1"/>
    <property type="match status" value="1"/>
</dbReference>
<evidence type="ECO:0000256" key="2">
    <source>
        <dbReference type="ARBA" id="ARBA00023002"/>
    </source>
</evidence>
<gene>
    <name evidence="3" type="ORF">EJ08DRAFT_668157</name>
</gene>
<dbReference type="InterPro" id="IPR002347">
    <property type="entry name" value="SDR_fam"/>
</dbReference>
<dbReference type="PANTHER" id="PTHR43639">
    <property type="entry name" value="OXIDOREDUCTASE, SHORT-CHAIN DEHYDROGENASE/REDUCTASE FAMILY (AFU_ORTHOLOGUE AFUA_5G02870)"/>
    <property type="match status" value="1"/>
</dbReference>
<dbReference type="FunFam" id="3.40.50.720:FF:000084">
    <property type="entry name" value="Short-chain dehydrogenase reductase"/>
    <property type="match status" value="1"/>
</dbReference>
<comment type="caution">
    <text evidence="3">The sequence shown here is derived from an EMBL/GenBank/DDBJ whole genome shotgun (WGS) entry which is preliminary data.</text>
</comment>
<dbReference type="InterPro" id="IPR036291">
    <property type="entry name" value="NAD(P)-bd_dom_sf"/>
</dbReference>
<dbReference type="PROSITE" id="PS00061">
    <property type="entry name" value="ADH_SHORT"/>
    <property type="match status" value="1"/>
</dbReference>
<keyword evidence="2" id="KW-0560">Oxidoreductase</keyword>
<dbReference type="Pfam" id="PF13561">
    <property type="entry name" value="adh_short_C2"/>
    <property type="match status" value="1"/>
</dbReference>
<dbReference type="PRINTS" id="PR00080">
    <property type="entry name" value="SDRFAMILY"/>
</dbReference>
<accession>A0A9P4U366</accession>
<dbReference type="Proteomes" id="UP000800235">
    <property type="component" value="Unassembled WGS sequence"/>
</dbReference>
<keyword evidence="1" id="KW-0521">NADP</keyword>
<reference evidence="3" key="1">
    <citation type="journal article" date="2020" name="Stud. Mycol.">
        <title>101 Dothideomycetes genomes: a test case for predicting lifestyles and emergence of pathogens.</title>
        <authorList>
            <person name="Haridas S."/>
            <person name="Albert R."/>
            <person name="Binder M."/>
            <person name="Bloem J."/>
            <person name="Labutti K."/>
            <person name="Salamov A."/>
            <person name="Andreopoulos B."/>
            <person name="Baker S."/>
            <person name="Barry K."/>
            <person name="Bills G."/>
            <person name="Bluhm B."/>
            <person name="Cannon C."/>
            <person name="Castanera R."/>
            <person name="Culley D."/>
            <person name="Daum C."/>
            <person name="Ezra D."/>
            <person name="Gonzalez J."/>
            <person name="Henrissat B."/>
            <person name="Kuo A."/>
            <person name="Liang C."/>
            <person name="Lipzen A."/>
            <person name="Lutzoni F."/>
            <person name="Magnuson J."/>
            <person name="Mondo S."/>
            <person name="Nolan M."/>
            <person name="Ohm R."/>
            <person name="Pangilinan J."/>
            <person name="Park H.-J."/>
            <person name="Ramirez L."/>
            <person name="Alfaro M."/>
            <person name="Sun H."/>
            <person name="Tritt A."/>
            <person name="Yoshinaga Y."/>
            <person name="Zwiers L.-H."/>
            <person name="Turgeon B."/>
            <person name="Goodwin S."/>
            <person name="Spatafora J."/>
            <person name="Crous P."/>
            <person name="Grigoriev I."/>
        </authorList>
    </citation>
    <scope>NUCLEOTIDE SEQUENCE</scope>
    <source>
        <strain evidence="3">CBS 130266</strain>
    </source>
</reference>
<dbReference type="SUPFAM" id="SSF51735">
    <property type="entry name" value="NAD(P)-binding Rossmann-fold domains"/>
    <property type="match status" value="1"/>
</dbReference>
<evidence type="ECO:0000256" key="1">
    <source>
        <dbReference type="ARBA" id="ARBA00022857"/>
    </source>
</evidence>
<name>A0A9P4U366_9PEZI</name>
<protein>
    <submittedName>
        <fullName evidence="3">Alcohol dehydrogenase</fullName>
    </submittedName>
</protein>
<sequence>MGRLQGKVALITGAGSGFGEGMAKAFTKEGANVIIADIAIEGGKRVESEIEAAKSEGHGSAMFLEFDVTKKQAWEKGLELAKEKFGKLDIVCNNAGTTYRKKPSIDVTEDEFDKIIAVNIKSIYQSVVVVMPYFVEQKYGVYLNTSSVAGTRVRPGQVFYGGTKGFLNTITQGLAAEYGPEGVRVNSICPLRGATGLLEMFSGVPDTPEERARFAQSVPLGRMSTPDDISAAAIYLASDEAAFVSGVNLPVDGGRLAV</sequence>
<dbReference type="OrthoDB" id="294295at2759"/>
<dbReference type="GO" id="GO:0016491">
    <property type="term" value="F:oxidoreductase activity"/>
    <property type="evidence" value="ECO:0007669"/>
    <property type="project" value="UniProtKB-KW"/>
</dbReference>
<evidence type="ECO:0000313" key="4">
    <source>
        <dbReference type="Proteomes" id="UP000800235"/>
    </source>
</evidence>
<organism evidence="3 4">
    <name type="scientific">Tothia fuscella</name>
    <dbReference type="NCBI Taxonomy" id="1048955"/>
    <lineage>
        <taxon>Eukaryota</taxon>
        <taxon>Fungi</taxon>
        <taxon>Dikarya</taxon>
        <taxon>Ascomycota</taxon>
        <taxon>Pezizomycotina</taxon>
        <taxon>Dothideomycetes</taxon>
        <taxon>Pleosporomycetidae</taxon>
        <taxon>Venturiales</taxon>
        <taxon>Cylindrosympodiaceae</taxon>
        <taxon>Tothia</taxon>
    </lineage>
</organism>
<dbReference type="PRINTS" id="PR00081">
    <property type="entry name" value="GDHRDH"/>
</dbReference>
<dbReference type="Gene3D" id="3.40.50.720">
    <property type="entry name" value="NAD(P)-binding Rossmann-like Domain"/>
    <property type="match status" value="1"/>
</dbReference>
<dbReference type="InterPro" id="IPR020904">
    <property type="entry name" value="Sc_DH/Rdtase_CS"/>
</dbReference>